<protein>
    <submittedName>
        <fullName evidence="1">Uncharacterized protein</fullName>
    </submittedName>
</protein>
<accession>A0AAN6MWM9</accession>
<organism evidence="1 2">
    <name type="scientific">Diplogelasinospora grovesii</name>
    <dbReference type="NCBI Taxonomy" id="303347"/>
    <lineage>
        <taxon>Eukaryota</taxon>
        <taxon>Fungi</taxon>
        <taxon>Dikarya</taxon>
        <taxon>Ascomycota</taxon>
        <taxon>Pezizomycotina</taxon>
        <taxon>Sordariomycetes</taxon>
        <taxon>Sordariomycetidae</taxon>
        <taxon>Sordariales</taxon>
        <taxon>Diplogelasinosporaceae</taxon>
        <taxon>Diplogelasinospora</taxon>
    </lineage>
</organism>
<reference evidence="2" key="1">
    <citation type="journal article" date="2023" name="Mol. Phylogenet. Evol.">
        <title>Genome-scale phylogeny and comparative genomics of the fungal order Sordariales.</title>
        <authorList>
            <person name="Hensen N."/>
            <person name="Bonometti L."/>
            <person name="Westerberg I."/>
            <person name="Brannstrom I.O."/>
            <person name="Guillou S."/>
            <person name="Cros-Aarteil S."/>
            <person name="Calhoun S."/>
            <person name="Haridas S."/>
            <person name="Kuo A."/>
            <person name="Mondo S."/>
            <person name="Pangilinan J."/>
            <person name="Riley R."/>
            <person name="LaButti K."/>
            <person name="Andreopoulos B."/>
            <person name="Lipzen A."/>
            <person name="Chen C."/>
            <person name="Yan M."/>
            <person name="Daum C."/>
            <person name="Ng V."/>
            <person name="Clum A."/>
            <person name="Steindorff A."/>
            <person name="Ohm R.A."/>
            <person name="Martin F."/>
            <person name="Silar P."/>
            <person name="Natvig D.O."/>
            <person name="Lalanne C."/>
            <person name="Gautier V."/>
            <person name="Ament-Velasquez S.L."/>
            <person name="Kruys A."/>
            <person name="Hutchinson M.I."/>
            <person name="Powell A.J."/>
            <person name="Barry K."/>
            <person name="Miller A.N."/>
            <person name="Grigoriev I.V."/>
            <person name="Debuchy R."/>
            <person name="Gladieux P."/>
            <person name="Hiltunen Thoren M."/>
            <person name="Johannesson H."/>
        </authorList>
    </citation>
    <scope>NUCLEOTIDE SEQUENCE [LARGE SCALE GENOMIC DNA]</scope>
    <source>
        <strain evidence="2">CBS 340.73</strain>
    </source>
</reference>
<keyword evidence="2" id="KW-1185">Reference proteome</keyword>
<sequence>MAHVVLSVQPLSDDVSISVRQPIEKAFTGSSTLYAASSKSSLTNDYRWAFEQPGSKVQASIRWHNQFDTMFNLAYDDQKGVAGSLMKGVFDSLDRWCGIRNRVIDMHFTINLTDYNLATGDSVALQKRLLSLYVDGTKLTTDVREQIQAMRTNGDSLQSGVNALAPAAESLKGCWVDFAKEISKDEGSALDRGADWFGHLNKWSDLMDMCDNSLALCQLTLDRFAALRNHLDQLPALLDQLPTLCFDLYGNLLAGAAADVLVNKADLDAFGAKVLKWATECPTWGREDWTPRKKVRGGEVYLDRNGSRHNFGEDPNSVYVEREEDIQVGITRFDFDVHSTSGKWGPLSTRLNVGDPHRANRVWEKRNDEANFYNSKLSWIEIPSKLRERVQFSWTTLDFEGNDYRVFNPGMPEGRGKPIYSTSEGKRCTWWHVKFPKSYATDKVAVRPWIMDVFSQTAGSHIGVRLEVDEVSREGFRMIVLLPTYGWLQYIRIGYVAYEEGANIEGFHEGQDHLDVPTRNQNQPQNHSFRATYYAFPAGKFRRRPAAAAMLKMYWLNSHWNYRADTRLAVSRDGFVIQGCSWADTILCDLKGQVIAIANE</sequence>
<proteinExistence type="predicted"/>
<evidence type="ECO:0000313" key="2">
    <source>
        <dbReference type="Proteomes" id="UP001303473"/>
    </source>
</evidence>
<evidence type="ECO:0000313" key="1">
    <source>
        <dbReference type="EMBL" id="KAK3934440.1"/>
    </source>
</evidence>
<dbReference type="EMBL" id="MU853991">
    <property type="protein sequence ID" value="KAK3934440.1"/>
    <property type="molecule type" value="Genomic_DNA"/>
</dbReference>
<dbReference type="AlphaFoldDB" id="A0AAN6MWM9"/>
<name>A0AAN6MWM9_9PEZI</name>
<gene>
    <name evidence="1" type="ORF">QBC46DRAFT_427489</name>
</gene>
<comment type="caution">
    <text evidence="1">The sequence shown here is derived from an EMBL/GenBank/DDBJ whole genome shotgun (WGS) entry which is preliminary data.</text>
</comment>
<dbReference type="Proteomes" id="UP001303473">
    <property type="component" value="Unassembled WGS sequence"/>
</dbReference>